<dbReference type="Pfam" id="PF14604">
    <property type="entry name" value="SH3_9"/>
    <property type="match status" value="1"/>
</dbReference>
<dbReference type="GeneID" id="108562120"/>
<evidence type="ECO:0000256" key="18">
    <source>
        <dbReference type="SAM" id="Phobius"/>
    </source>
</evidence>
<evidence type="ECO:0000256" key="2">
    <source>
        <dbReference type="ARBA" id="ARBA00004922"/>
    </source>
</evidence>
<dbReference type="InterPro" id="IPR045573">
    <property type="entry name" value="Fut8_N_cat"/>
</dbReference>
<keyword evidence="11 15" id="KW-0333">Golgi apparatus</keyword>
<evidence type="ECO:0000256" key="4">
    <source>
        <dbReference type="ARBA" id="ARBA00018201"/>
    </source>
</evidence>
<evidence type="ECO:0000256" key="13">
    <source>
        <dbReference type="ARBA" id="ARBA00023157"/>
    </source>
</evidence>
<reference evidence="22" key="1">
    <citation type="submission" date="2025-08" db="UniProtKB">
        <authorList>
            <consortium name="RefSeq"/>
        </authorList>
    </citation>
    <scope>IDENTIFICATION</scope>
    <source>
        <tissue evidence="22">Whole Larva</tissue>
    </source>
</reference>
<dbReference type="Gene3D" id="3.40.50.11350">
    <property type="match status" value="1"/>
</dbReference>
<keyword evidence="6 15" id="KW-0328">Glycosyltransferase</keyword>
<evidence type="ECO:0000313" key="22">
    <source>
        <dbReference type="RefSeq" id="XP_017775820.1"/>
    </source>
</evidence>
<dbReference type="PROSITE" id="PS50002">
    <property type="entry name" value="SH3"/>
    <property type="match status" value="1"/>
</dbReference>
<dbReference type="PIRSF" id="PIRSF000472">
    <property type="entry name" value="Alpha1_6FUT_euk"/>
    <property type="match status" value="1"/>
</dbReference>
<dbReference type="PANTHER" id="PTHR13132">
    <property type="entry name" value="ALPHA- 1,6 -FUCOSYLTRANSFERASE"/>
    <property type="match status" value="1"/>
</dbReference>
<dbReference type="Gene3D" id="2.30.30.40">
    <property type="entry name" value="SH3 Domains"/>
    <property type="match status" value="1"/>
</dbReference>
<evidence type="ECO:0000256" key="17">
    <source>
        <dbReference type="PROSITE-ProRule" id="PRU00992"/>
    </source>
</evidence>
<dbReference type="InterPro" id="IPR015827">
    <property type="entry name" value="Fut8"/>
</dbReference>
<dbReference type="InterPro" id="IPR036028">
    <property type="entry name" value="SH3-like_dom_sf"/>
</dbReference>
<evidence type="ECO:0000256" key="11">
    <source>
        <dbReference type="ARBA" id="ARBA00023034"/>
    </source>
</evidence>
<dbReference type="Pfam" id="PF19745">
    <property type="entry name" value="FUT8_N_cat"/>
    <property type="match status" value="1"/>
</dbReference>
<dbReference type="CDD" id="cd11792">
    <property type="entry name" value="SH3_Fut8"/>
    <property type="match status" value="1"/>
</dbReference>
<dbReference type="PANTHER" id="PTHR13132:SF29">
    <property type="entry name" value="ALPHA-(1,6)-FUCOSYLTRANSFERASE"/>
    <property type="match status" value="1"/>
</dbReference>
<dbReference type="EC" id="2.4.1.68" evidence="3 15"/>
<dbReference type="PROSITE" id="PS51659">
    <property type="entry name" value="GT23"/>
    <property type="match status" value="1"/>
</dbReference>
<dbReference type="RefSeq" id="XP_017775820.1">
    <property type="nucleotide sequence ID" value="XM_017920331.1"/>
</dbReference>
<dbReference type="SUPFAM" id="SSF50044">
    <property type="entry name" value="SH3-domain"/>
    <property type="match status" value="1"/>
</dbReference>
<dbReference type="CDD" id="cd11300">
    <property type="entry name" value="Fut8_like"/>
    <property type="match status" value="1"/>
</dbReference>
<feature type="domain" description="SH3" evidence="19">
    <location>
        <begin position="511"/>
        <end position="572"/>
    </location>
</feature>
<name>A0ABM1MMM0_NICVS</name>
<evidence type="ECO:0000256" key="8">
    <source>
        <dbReference type="ARBA" id="ARBA00022692"/>
    </source>
</evidence>
<comment type="function">
    <text evidence="15">Catalyzes the addition of fucose in alpha 1-6 linkage to the first GlcNAc residue, next to the peptide chains in N-glycans.</text>
</comment>
<dbReference type="InterPro" id="IPR035653">
    <property type="entry name" value="Fut8_SH3"/>
</dbReference>
<evidence type="ECO:0000259" key="20">
    <source>
        <dbReference type="PROSITE" id="PS51659"/>
    </source>
</evidence>
<accession>A0ABM1MMM0</accession>
<evidence type="ECO:0000256" key="10">
    <source>
        <dbReference type="ARBA" id="ARBA00022989"/>
    </source>
</evidence>
<evidence type="ECO:0000256" key="3">
    <source>
        <dbReference type="ARBA" id="ARBA00012660"/>
    </source>
</evidence>
<keyword evidence="13" id="KW-1015">Disulfide bond</keyword>
<organism evidence="21 22">
    <name type="scientific">Nicrophorus vespilloides</name>
    <name type="common">Boreal carrion beetle</name>
    <dbReference type="NCBI Taxonomy" id="110193"/>
    <lineage>
        <taxon>Eukaryota</taxon>
        <taxon>Metazoa</taxon>
        <taxon>Ecdysozoa</taxon>
        <taxon>Arthropoda</taxon>
        <taxon>Hexapoda</taxon>
        <taxon>Insecta</taxon>
        <taxon>Pterygota</taxon>
        <taxon>Neoptera</taxon>
        <taxon>Endopterygota</taxon>
        <taxon>Coleoptera</taxon>
        <taxon>Polyphaga</taxon>
        <taxon>Staphyliniformia</taxon>
        <taxon>Silphidae</taxon>
        <taxon>Nicrophorinae</taxon>
        <taxon>Nicrophorus</taxon>
    </lineage>
</organism>
<comment type="similarity">
    <text evidence="15 17">Belongs to the glycosyltransferase 23 family.</text>
</comment>
<keyword evidence="5 16" id="KW-0728">SH3 domain</keyword>
<comment type="subcellular location">
    <subcellularLocation>
        <location evidence="1">Golgi apparatus</location>
        <location evidence="1">Golgi stack membrane</location>
        <topology evidence="1">Single-pass type II membrane protein</topology>
    </subcellularLocation>
</comment>
<comment type="catalytic activity">
    <reaction evidence="14 15">
        <text>N(4)-{beta-D-GlcNAc-(1-&gt;2)-alpha-D-Man-(1-&gt;3)-[beta-D-GlcNAc-(1-&gt;2)-alpha-D-Man-(1-&gt;6)]-beta-D-Man-(1-&gt;4)-beta-D-GlcNAc-(1-&gt;4)-beta-D-GlcNAc}-L-asparaginyl-[protein] + GDP-beta-L-fucose = an N(4)-{beta-D-GlcNAc-(1-&gt;2)-alpha-D-Man-(1-&gt;3)-[beta-D-GlcNAc-(1-&gt;2)-alpha-D-Man-(1-&gt;6)]-beta-D-Man-(1-&gt;4)-beta-D-GlcNAc-(1-&gt;4)-[alpha-L-Fuc-(1-&gt;6)]-beta-D-GlcNAc}-L-asparaginyl-[protein] + GDP + H(+)</text>
        <dbReference type="Rhea" id="RHEA:12985"/>
        <dbReference type="Rhea" id="RHEA-COMP:13526"/>
        <dbReference type="Rhea" id="RHEA-COMP:13532"/>
        <dbReference type="ChEBI" id="CHEBI:15378"/>
        <dbReference type="ChEBI" id="CHEBI:57273"/>
        <dbReference type="ChEBI" id="CHEBI:58189"/>
        <dbReference type="ChEBI" id="CHEBI:60651"/>
        <dbReference type="ChEBI" id="CHEBI:137207"/>
        <dbReference type="EC" id="2.4.1.68"/>
    </reaction>
</comment>
<keyword evidence="9" id="KW-0735">Signal-anchor</keyword>
<keyword evidence="12 15" id="KW-0472">Membrane</keyword>
<feature type="region of interest" description="Important for donor substrate binding" evidence="17">
    <location>
        <begin position="374"/>
        <end position="375"/>
    </location>
</feature>
<dbReference type="InterPro" id="IPR001452">
    <property type="entry name" value="SH3_domain"/>
</dbReference>
<protein>
    <recommendedName>
        <fullName evidence="4 15">Alpha-(1,6)-fucosyltransferase</fullName>
        <ecNumber evidence="3 15">2.4.1.68</ecNumber>
    </recommendedName>
</protein>
<keyword evidence="8 18" id="KW-0812">Transmembrane</keyword>
<evidence type="ECO:0000256" key="6">
    <source>
        <dbReference type="ARBA" id="ARBA00022676"/>
    </source>
</evidence>
<keyword evidence="21" id="KW-1185">Reference proteome</keyword>
<evidence type="ECO:0000256" key="1">
    <source>
        <dbReference type="ARBA" id="ARBA00004447"/>
    </source>
</evidence>
<dbReference type="InterPro" id="IPR027350">
    <property type="entry name" value="GT23_dom"/>
</dbReference>
<gene>
    <name evidence="22" type="primary">LOC108562120</name>
</gene>
<evidence type="ECO:0000256" key="16">
    <source>
        <dbReference type="PROSITE-ProRule" id="PRU00192"/>
    </source>
</evidence>
<keyword evidence="10 18" id="KW-1133">Transmembrane helix</keyword>
<feature type="domain" description="GT23" evidence="20">
    <location>
        <begin position="218"/>
        <end position="502"/>
    </location>
</feature>
<dbReference type="Gene3D" id="1.10.287.1060">
    <property type="entry name" value="ESAT-6-like"/>
    <property type="match status" value="1"/>
</dbReference>
<evidence type="ECO:0000256" key="12">
    <source>
        <dbReference type="ARBA" id="ARBA00023136"/>
    </source>
</evidence>
<keyword evidence="7 15" id="KW-0808">Transferase</keyword>
<proteinExistence type="inferred from homology"/>
<feature type="transmembrane region" description="Helical" evidence="18">
    <location>
        <begin position="16"/>
        <end position="36"/>
    </location>
</feature>
<sequence length="589" mass="67709">MNLLFRHISNLGWKRIFQIFILVWLSIFLITILPMISTHVANSDTKTADRLARALAELESLRKQNKELYDIFKDINVGDLKADEKEVLENFQMRLTKADRTINNNQDYGYISQKEEPNIQYEIYRRRIEMNIQEFWSYIHSELLNLQQQVKYLAPELINPINQVFNLGAQHKRSLINDIQTLAEVDGYATWREKESNDLSNLVQSRFKKLQNPSDCKSAKKLVCSLNKGCGYGCQLHHVVYCFMVAYGTERTLVLKSKGWRYHKAGWEEVFQPISETCTSATGETTKNWPGTPDIQVLTLPIIDSISPRPPFLPLAIPEDLAPRLSRIHGDPIVWWVGQFLKYLLRPQEKTAAFLQEAITNMGFKRPIVGVHVRRTDKVGTEASYHGIEEYMTAVDEYYNQLELKQKFDKRRIYLASDDPKVIVDAKNKYPNYEILGDADVAKTAAVSSRYSDSSLNGIILDIHMLSMSDYLVCTFSSQVCRVAYEIMQNFFPDAANKFKSLDDIYYYGGQNAHNRVAVLPHESQKNGELNLQVGDLIGVAGNHWNGFSKGRNLRTQQVGLYPSFKVKDKVESVKFPTYQEPSDKLIEE</sequence>
<evidence type="ECO:0000256" key="7">
    <source>
        <dbReference type="ARBA" id="ARBA00022679"/>
    </source>
</evidence>
<comment type="pathway">
    <text evidence="2 15">Protein modification; protein glycosylation.</text>
</comment>
<evidence type="ECO:0000256" key="9">
    <source>
        <dbReference type="ARBA" id="ARBA00022968"/>
    </source>
</evidence>
<dbReference type="Proteomes" id="UP000695000">
    <property type="component" value="Unplaced"/>
</dbReference>
<evidence type="ECO:0000313" key="21">
    <source>
        <dbReference type="Proteomes" id="UP000695000"/>
    </source>
</evidence>
<dbReference type="SMART" id="SM00326">
    <property type="entry name" value="SH3"/>
    <property type="match status" value="1"/>
</dbReference>
<evidence type="ECO:0000256" key="14">
    <source>
        <dbReference type="ARBA" id="ARBA00093238"/>
    </source>
</evidence>
<evidence type="ECO:0000256" key="15">
    <source>
        <dbReference type="PIRNR" id="PIRNR000472"/>
    </source>
</evidence>
<evidence type="ECO:0000256" key="5">
    <source>
        <dbReference type="ARBA" id="ARBA00022443"/>
    </source>
</evidence>
<evidence type="ECO:0000259" key="19">
    <source>
        <dbReference type="PROSITE" id="PS50002"/>
    </source>
</evidence>